<evidence type="ECO:0000313" key="2">
    <source>
        <dbReference type="Proteomes" id="UP000599109"/>
    </source>
</evidence>
<reference evidence="1 2" key="1">
    <citation type="journal article" date="2017" name="Int. J. Syst. Evol. Microbiol.">
        <title>Ramlibacter monticola sp. nov., isolated from forest soil.</title>
        <authorList>
            <person name="Chaudhary D.K."/>
            <person name="Kim J."/>
        </authorList>
    </citation>
    <scope>NUCLEOTIDE SEQUENCE [LARGE SCALE GENOMIC DNA]</scope>
    <source>
        <strain evidence="1 2">KACC 19175</strain>
    </source>
</reference>
<protein>
    <recommendedName>
        <fullName evidence="3">DUF2946 domain-containing protein</fullName>
    </recommendedName>
</protein>
<gene>
    <name evidence="1" type="ORF">JJ685_15880</name>
</gene>
<organism evidence="1 2">
    <name type="scientific">Ramlibacter monticola</name>
    <dbReference type="NCBI Taxonomy" id="1926872"/>
    <lineage>
        <taxon>Bacteria</taxon>
        <taxon>Pseudomonadati</taxon>
        <taxon>Pseudomonadota</taxon>
        <taxon>Betaproteobacteria</taxon>
        <taxon>Burkholderiales</taxon>
        <taxon>Comamonadaceae</taxon>
        <taxon>Ramlibacter</taxon>
    </lineage>
</organism>
<evidence type="ECO:0008006" key="3">
    <source>
        <dbReference type="Google" id="ProtNLM"/>
    </source>
</evidence>
<accession>A0A936Z0C5</accession>
<comment type="caution">
    <text evidence="1">The sequence shown here is derived from an EMBL/GenBank/DDBJ whole genome shotgun (WGS) entry which is preliminary data.</text>
</comment>
<sequence>MESLRRAHRLTRLLLTWFALSFVAAMAATVLHPQRMELVCSASGPARLIVAGEEPVQAAAHKHAQDCSQCVLAAAPPPSQDFAVHRLPAAAPVSLHPDSIAADRPCPFAARAPPAI</sequence>
<dbReference type="AlphaFoldDB" id="A0A936Z0C5"/>
<keyword evidence="2" id="KW-1185">Reference proteome</keyword>
<evidence type="ECO:0000313" key="1">
    <source>
        <dbReference type="EMBL" id="MBL0392619.1"/>
    </source>
</evidence>
<dbReference type="RefSeq" id="WP_201675235.1">
    <property type="nucleotide sequence ID" value="NZ_JAEQNE010000003.1"/>
</dbReference>
<name>A0A936Z0C5_9BURK</name>
<proteinExistence type="predicted"/>
<dbReference type="EMBL" id="JAEQNE010000003">
    <property type="protein sequence ID" value="MBL0392619.1"/>
    <property type="molecule type" value="Genomic_DNA"/>
</dbReference>
<dbReference type="Proteomes" id="UP000599109">
    <property type="component" value="Unassembled WGS sequence"/>
</dbReference>